<dbReference type="RefSeq" id="XP_033524708.1">
    <property type="nucleotide sequence ID" value="XM_033663593.1"/>
</dbReference>
<feature type="compositionally biased region" description="Basic and acidic residues" evidence="2">
    <location>
        <begin position="475"/>
        <end position="484"/>
    </location>
</feature>
<reference evidence="4" key="1">
    <citation type="journal article" date="2020" name="Stud. Mycol.">
        <title>101 Dothideomycetes genomes: a test case for predicting lifestyles and emergence of pathogens.</title>
        <authorList>
            <person name="Haridas S."/>
            <person name="Albert R."/>
            <person name="Binder M."/>
            <person name="Bloem J."/>
            <person name="Labutti K."/>
            <person name="Salamov A."/>
            <person name="Andreopoulos B."/>
            <person name="Baker S."/>
            <person name="Barry K."/>
            <person name="Bills G."/>
            <person name="Bluhm B."/>
            <person name="Cannon C."/>
            <person name="Castanera R."/>
            <person name="Culley D."/>
            <person name="Daum C."/>
            <person name="Ezra D."/>
            <person name="Gonzalez J."/>
            <person name="Henrissat B."/>
            <person name="Kuo A."/>
            <person name="Liang C."/>
            <person name="Lipzen A."/>
            <person name="Lutzoni F."/>
            <person name="Magnuson J."/>
            <person name="Mondo S."/>
            <person name="Nolan M."/>
            <person name="Ohm R."/>
            <person name="Pangilinan J."/>
            <person name="Park H.-J."/>
            <person name="Ramirez L."/>
            <person name="Alfaro M."/>
            <person name="Sun H."/>
            <person name="Tritt A."/>
            <person name="Yoshinaga Y."/>
            <person name="Zwiers L.-H."/>
            <person name="Turgeon B."/>
            <person name="Goodwin S."/>
            <person name="Spatafora J."/>
            <person name="Crous P."/>
            <person name="Grigoriev I."/>
        </authorList>
    </citation>
    <scope>NUCLEOTIDE SEQUENCE</scope>
    <source>
        <strain evidence="4">CBS 119687</strain>
    </source>
</reference>
<gene>
    <name evidence="4" type="ORF">P153DRAFT_288326</name>
</gene>
<dbReference type="GO" id="GO:0006307">
    <property type="term" value="P:DNA alkylation repair"/>
    <property type="evidence" value="ECO:0007669"/>
    <property type="project" value="InterPro"/>
</dbReference>
<dbReference type="InterPro" id="IPR000868">
    <property type="entry name" value="Isochorismatase-like_dom"/>
</dbReference>
<dbReference type="CDD" id="cd00431">
    <property type="entry name" value="cysteine_hydrolases"/>
    <property type="match status" value="1"/>
</dbReference>
<dbReference type="Pfam" id="PF13532">
    <property type="entry name" value="2OG-FeII_Oxy_2"/>
    <property type="match status" value="1"/>
</dbReference>
<evidence type="ECO:0000313" key="5">
    <source>
        <dbReference type="Proteomes" id="UP000799771"/>
    </source>
</evidence>
<evidence type="ECO:0000256" key="2">
    <source>
        <dbReference type="SAM" id="MobiDB-lite"/>
    </source>
</evidence>
<feature type="region of interest" description="Disordered" evidence="2">
    <location>
        <begin position="405"/>
        <end position="500"/>
    </location>
</feature>
<dbReference type="InterPro" id="IPR005123">
    <property type="entry name" value="Oxoglu/Fe-dep_dioxygenase_dom"/>
</dbReference>
<dbReference type="Gene3D" id="1.20.1050.10">
    <property type="match status" value="1"/>
</dbReference>
<dbReference type="AlphaFoldDB" id="A0A6A6AIR5"/>
<dbReference type="EMBL" id="ML977504">
    <property type="protein sequence ID" value="KAF2130321.1"/>
    <property type="molecule type" value="Genomic_DNA"/>
</dbReference>
<feature type="compositionally biased region" description="Polar residues" evidence="2">
    <location>
        <begin position="378"/>
        <end position="393"/>
    </location>
</feature>
<evidence type="ECO:0000259" key="3">
    <source>
        <dbReference type="PROSITE" id="PS51471"/>
    </source>
</evidence>
<dbReference type="PANTHER" id="PTHR31212:SF5">
    <property type="entry name" value="ISOCHORISMATASE FAMILY PROTEIN FAMILY (AFU_ORTHOLOGUE AFUA_3G14500)"/>
    <property type="match status" value="1"/>
</dbReference>
<feature type="compositionally biased region" description="Basic and acidic residues" evidence="2">
    <location>
        <begin position="423"/>
        <end position="435"/>
    </location>
</feature>
<sequence length="1004" mass="111464">MATQMSALMDLVCQAQPSFQTYQALLVIGLQNDFIQPDGRLPVDITTGFLDRIQTLIPRFRRLNGKVIWVKTVYEADRIANDANIGEGDPVTVGNLVEDEASIEGVEQSRGAKHKQRALDLLKRVGARKKTAPAPRTVVEEDEESFLLKSATRAPACMPGTPGAEFAGVTNSLKEPLDSIIKTSNYSAFQGTSLLVTLRARLVTELYICGCITNVSVLATVIDGARHGIKINIVEDCLGWRKFARHELALKRMTDFFDAWIIKSEDILAREETVEGNGNTEKELEALVNKLSLNDQSQVVAEKAAPDEEPSDEQFADALMRGAKSTRADREGEKEEKRGETTMVKTKIRMRSKAKRKAKKAAGESKNEVAVPAKIQPTDEQGSNSSAPAETTQPITSIAITESAPTLQGPEESSLQPPVLSVVKEEDLPLSRESTEASSSTETNDPEKTTTASKIEETQKTQPSTLSNDLSSITRKKESGESDHSQTPSMSTNTPKMGKSSKLQSLANFLALGPGDCIAEGDSRIVHDFFPTNFRHPTDPSEPLRDLIFAQLYNEVRWQKMLHQQGEVPRLVCCQGEFSEDGSMPVYRHPSDQSLPLLHFSPKVQVIRKQAEKLVGHPLNHVLIQLYRSGNDFISEHSDKTLDIVKDSSIVNVSFGAQRTMRLRTKKSANDTEERTTQRVHLPHNSLFVLGLASNAKWLHGIMADKRLPAERSSPELDYNGMRISLTFRHIGTFLDAKESIIWGQGATAKSQSDAADVINSDEKEAERMIRAFSHENHSSDFNWEEHYGAGFDILHLHTPPADLPILFASKTGIETKQVQLALWECKIPHTLMDAPVLDHAFEHAQPREITFRDNDTHHTEVSLVQPVLLYLDRYHPLDRSDSRACTAAAHPVIALASTLLEKYQRWIEGEAEGFVNALAVLEERVQMHGGPFIAGKRFSIADCFVWPVVDELVGWAGWSRESYPALSEYYVGTWRKKASVKKLRDVLGDIVEKTGSGEERVEG</sequence>
<dbReference type="SUPFAM" id="SSF52499">
    <property type="entry name" value="Isochorismatase-like hydrolases"/>
    <property type="match status" value="1"/>
</dbReference>
<evidence type="ECO:0000256" key="1">
    <source>
        <dbReference type="ARBA" id="ARBA00006336"/>
    </source>
</evidence>
<dbReference type="Gene3D" id="2.60.120.590">
    <property type="entry name" value="Alpha-ketoglutarate-dependent dioxygenase AlkB-like"/>
    <property type="match status" value="1"/>
</dbReference>
<dbReference type="PROSITE" id="PS51471">
    <property type="entry name" value="FE2OG_OXY"/>
    <property type="match status" value="1"/>
</dbReference>
<dbReference type="InterPro" id="IPR036380">
    <property type="entry name" value="Isochorismatase-like_sf"/>
</dbReference>
<feature type="compositionally biased region" description="Polar residues" evidence="2">
    <location>
        <begin position="460"/>
        <end position="473"/>
    </location>
</feature>
<dbReference type="Pfam" id="PF00857">
    <property type="entry name" value="Isochorismatase"/>
    <property type="match status" value="1"/>
</dbReference>
<dbReference type="InterPro" id="IPR032854">
    <property type="entry name" value="ALKBH3"/>
</dbReference>
<name>A0A6A6AIR5_9PLEO</name>
<dbReference type="PANTHER" id="PTHR31212">
    <property type="entry name" value="ALPHA-KETOGLUTARATE-DEPENDENT DIOXYGENASE ALKB HOMOLOG 3"/>
    <property type="match status" value="1"/>
</dbReference>
<dbReference type="InterPro" id="IPR027450">
    <property type="entry name" value="AlkB-like"/>
</dbReference>
<feature type="compositionally biased region" description="Basic and acidic residues" evidence="2">
    <location>
        <begin position="326"/>
        <end position="340"/>
    </location>
</feature>
<dbReference type="CDD" id="cd00299">
    <property type="entry name" value="GST_C_family"/>
    <property type="match status" value="1"/>
</dbReference>
<organism evidence="4 5">
    <name type="scientific">Dothidotthia symphoricarpi CBS 119687</name>
    <dbReference type="NCBI Taxonomy" id="1392245"/>
    <lineage>
        <taxon>Eukaryota</taxon>
        <taxon>Fungi</taxon>
        <taxon>Dikarya</taxon>
        <taxon>Ascomycota</taxon>
        <taxon>Pezizomycotina</taxon>
        <taxon>Dothideomycetes</taxon>
        <taxon>Pleosporomycetidae</taxon>
        <taxon>Pleosporales</taxon>
        <taxon>Dothidotthiaceae</taxon>
        <taxon>Dothidotthia</taxon>
    </lineage>
</organism>
<feature type="domain" description="Fe2OG dioxygenase" evidence="3">
    <location>
        <begin position="618"/>
        <end position="732"/>
    </location>
</feature>
<comment type="similarity">
    <text evidence="1">Belongs to the isochorismatase family.</text>
</comment>
<dbReference type="Gene3D" id="3.40.50.850">
    <property type="entry name" value="Isochorismatase-like"/>
    <property type="match status" value="1"/>
</dbReference>
<keyword evidence="5" id="KW-1185">Reference proteome</keyword>
<dbReference type="InterPro" id="IPR036282">
    <property type="entry name" value="Glutathione-S-Trfase_C_sf"/>
</dbReference>
<dbReference type="OrthoDB" id="445341at2759"/>
<feature type="region of interest" description="Disordered" evidence="2">
    <location>
        <begin position="322"/>
        <end position="393"/>
    </location>
</feature>
<dbReference type="GeneID" id="54404025"/>
<proteinExistence type="inferred from homology"/>
<feature type="compositionally biased region" description="Polar residues" evidence="2">
    <location>
        <begin position="485"/>
        <end position="500"/>
    </location>
</feature>
<dbReference type="GO" id="GO:0051213">
    <property type="term" value="F:dioxygenase activity"/>
    <property type="evidence" value="ECO:0007669"/>
    <property type="project" value="InterPro"/>
</dbReference>
<dbReference type="SUPFAM" id="SSF47616">
    <property type="entry name" value="GST C-terminal domain-like"/>
    <property type="match status" value="1"/>
</dbReference>
<dbReference type="SUPFAM" id="SSF51197">
    <property type="entry name" value="Clavaminate synthase-like"/>
    <property type="match status" value="1"/>
</dbReference>
<protein>
    <recommendedName>
        <fullName evidence="3">Fe2OG dioxygenase domain-containing protein</fullName>
    </recommendedName>
</protein>
<evidence type="ECO:0000313" key="4">
    <source>
        <dbReference type="EMBL" id="KAF2130321.1"/>
    </source>
</evidence>
<dbReference type="Pfam" id="PF13410">
    <property type="entry name" value="GST_C_2"/>
    <property type="match status" value="1"/>
</dbReference>
<dbReference type="Proteomes" id="UP000799771">
    <property type="component" value="Unassembled WGS sequence"/>
</dbReference>
<dbReference type="InterPro" id="IPR037151">
    <property type="entry name" value="AlkB-like_sf"/>
</dbReference>
<accession>A0A6A6AIR5</accession>
<feature type="compositionally biased region" description="Polar residues" evidence="2">
    <location>
        <begin position="405"/>
        <end position="416"/>
    </location>
</feature>
<feature type="compositionally biased region" description="Basic residues" evidence="2">
    <location>
        <begin position="346"/>
        <end position="360"/>
    </location>
</feature>